<dbReference type="HOGENOM" id="CLU_335025_0_0_1"/>
<feature type="region of interest" description="Disordered" evidence="1">
    <location>
        <begin position="594"/>
        <end position="620"/>
    </location>
</feature>
<feature type="compositionally biased region" description="Basic and acidic residues" evidence="1">
    <location>
        <begin position="154"/>
        <end position="191"/>
    </location>
</feature>
<gene>
    <name evidence="3" type="primary">20198774</name>
    <name evidence="2" type="ORF">HELRODRAFT_160513</name>
</gene>
<dbReference type="AlphaFoldDB" id="T1EQC4"/>
<feature type="compositionally biased region" description="Polar residues" evidence="1">
    <location>
        <begin position="63"/>
        <end position="72"/>
    </location>
</feature>
<evidence type="ECO:0000256" key="1">
    <source>
        <dbReference type="SAM" id="MobiDB-lite"/>
    </source>
</evidence>
<accession>T1EQC4</accession>
<feature type="region of interest" description="Disordered" evidence="1">
    <location>
        <begin position="144"/>
        <end position="203"/>
    </location>
</feature>
<keyword evidence="4" id="KW-1185">Reference proteome</keyword>
<feature type="region of interest" description="Disordered" evidence="1">
    <location>
        <begin position="331"/>
        <end position="388"/>
    </location>
</feature>
<reference evidence="4" key="1">
    <citation type="submission" date="2012-12" db="EMBL/GenBank/DDBJ databases">
        <authorList>
            <person name="Hellsten U."/>
            <person name="Grimwood J."/>
            <person name="Chapman J.A."/>
            <person name="Shapiro H."/>
            <person name="Aerts A."/>
            <person name="Otillar R.P."/>
            <person name="Terry A.Y."/>
            <person name="Boore J.L."/>
            <person name="Simakov O."/>
            <person name="Marletaz F."/>
            <person name="Cho S.-J."/>
            <person name="Edsinger-Gonzales E."/>
            <person name="Havlak P."/>
            <person name="Kuo D.-H."/>
            <person name="Larsson T."/>
            <person name="Lv J."/>
            <person name="Arendt D."/>
            <person name="Savage R."/>
            <person name="Osoegawa K."/>
            <person name="de Jong P."/>
            <person name="Lindberg D.R."/>
            <person name="Seaver E.C."/>
            <person name="Weisblat D.A."/>
            <person name="Putnam N.H."/>
            <person name="Grigoriev I.V."/>
            <person name="Rokhsar D.S."/>
        </authorList>
    </citation>
    <scope>NUCLEOTIDE SEQUENCE</scope>
</reference>
<name>T1EQC4_HELRO</name>
<dbReference type="EMBL" id="AMQM01000612">
    <property type="status" value="NOT_ANNOTATED_CDS"/>
    <property type="molecule type" value="Genomic_DNA"/>
</dbReference>
<dbReference type="KEGG" id="hro:HELRODRAFT_160513"/>
<feature type="compositionally biased region" description="Polar residues" evidence="1">
    <location>
        <begin position="47"/>
        <end position="56"/>
    </location>
</feature>
<feature type="compositionally biased region" description="Low complexity" evidence="1">
    <location>
        <begin position="594"/>
        <end position="618"/>
    </location>
</feature>
<organism evidence="3 4">
    <name type="scientific">Helobdella robusta</name>
    <name type="common">Californian leech</name>
    <dbReference type="NCBI Taxonomy" id="6412"/>
    <lineage>
        <taxon>Eukaryota</taxon>
        <taxon>Metazoa</taxon>
        <taxon>Spiralia</taxon>
        <taxon>Lophotrochozoa</taxon>
        <taxon>Annelida</taxon>
        <taxon>Clitellata</taxon>
        <taxon>Hirudinea</taxon>
        <taxon>Rhynchobdellida</taxon>
        <taxon>Glossiphoniidae</taxon>
        <taxon>Helobdella</taxon>
    </lineage>
</organism>
<reference evidence="2 4" key="2">
    <citation type="journal article" date="2013" name="Nature">
        <title>Insights into bilaterian evolution from three spiralian genomes.</title>
        <authorList>
            <person name="Simakov O."/>
            <person name="Marletaz F."/>
            <person name="Cho S.J."/>
            <person name="Edsinger-Gonzales E."/>
            <person name="Havlak P."/>
            <person name="Hellsten U."/>
            <person name="Kuo D.H."/>
            <person name="Larsson T."/>
            <person name="Lv J."/>
            <person name="Arendt D."/>
            <person name="Savage R."/>
            <person name="Osoegawa K."/>
            <person name="de Jong P."/>
            <person name="Grimwood J."/>
            <person name="Chapman J.A."/>
            <person name="Shapiro H."/>
            <person name="Aerts A."/>
            <person name="Otillar R.P."/>
            <person name="Terry A.Y."/>
            <person name="Boore J.L."/>
            <person name="Grigoriev I.V."/>
            <person name="Lindberg D.R."/>
            <person name="Seaver E.C."/>
            <person name="Weisblat D.A."/>
            <person name="Putnam N.H."/>
            <person name="Rokhsar D.S."/>
        </authorList>
    </citation>
    <scope>NUCLEOTIDE SEQUENCE</scope>
</reference>
<proteinExistence type="predicted"/>
<feature type="compositionally biased region" description="Acidic residues" evidence="1">
    <location>
        <begin position="144"/>
        <end position="153"/>
    </location>
</feature>
<protein>
    <submittedName>
        <fullName evidence="2 3">Uncharacterized protein</fullName>
    </submittedName>
</protein>
<feature type="compositionally biased region" description="Basic and acidic residues" evidence="1">
    <location>
        <begin position="375"/>
        <end position="388"/>
    </location>
</feature>
<feature type="region of interest" description="Disordered" evidence="1">
    <location>
        <begin position="28"/>
        <end position="92"/>
    </location>
</feature>
<dbReference type="RefSeq" id="XP_009015715.1">
    <property type="nucleotide sequence ID" value="XM_009017467.1"/>
</dbReference>
<dbReference type="EMBL" id="KB096324">
    <property type="protein sequence ID" value="ESO06347.1"/>
    <property type="molecule type" value="Genomic_DNA"/>
</dbReference>
<dbReference type="InParanoid" id="T1EQC4"/>
<dbReference type="CTD" id="20198774"/>
<dbReference type="Proteomes" id="UP000015101">
    <property type="component" value="Unassembled WGS sequence"/>
</dbReference>
<evidence type="ECO:0000313" key="2">
    <source>
        <dbReference type="EMBL" id="ESO06347.1"/>
    </source>
</evidence>
<sequence>MYDGIDSSYLTIDIPSAMPQNCSTDQTYFLNSSHKSPSKDHLGANENFESPVSSIGSPDLKPSPNSDESFNNLDKKSFKILQRPSTARSTEGRLHLDTEALYVNQYPRRGHRKKTLSLNPEEREALESLIEDVIIVGLDDAAIDSEESSDENVENDKNTGGDSSNEKHSPKFTNENKEFGDKFSNQRETPKNIRPKVNHASNARIYGNKEMIRRHNVNNGKDLSRMNFNKNNMNNANNNVKDFARNREINFLNNINKLSKEQQTAKKLFPNVEGHQKGNFPDENVENITKNSVTGMLGINIYPAQLKVAIKHMDSLPPRFLRRLQTGQNRISGSEPALQSLPELNGNGKDASLYGQPPSRLTVGSDIGPSTASSAEKDRTKSKQTQLEETKKIIRNLLSDLDQYTDEGITTPGLKDKCPFNPPPFQESKMAYEFKPPMPNPVILSPNSLFRMPHTRFNSESQLNTLDLPQPTTVQVNPKGFLSYSTDAFRSREFNSLDVAHSSTGYLNLTSKQPSHNYDVSGVYFHNDHLMGYPMSHHKKTNLKVDAPIFISNQFQAKQNTSATKSQHTDAKPVDNNIAFLPGALNVDVNQQQVNNNSNNKKNQPQIQQPQQLINPNVSRNNSPYLFKMGSMYPPMPMGPPPSLPNGMILSHHAQAGMMRMLNFAPMPPYSSGVPYNNFYGGNSMFIRPDYPSSHQAFQPWVSVNNADLPSGDIPQAPWFHHGYNHPQHHDHIESAGNQFVDHLPQIDVEQDWNTVMNYSAGDVLETYPVEIGRQRVMQMLNEGLFVMVILVGNPQGDKLSKLQMNMNGVFVLNLHNGPPGPNLSPSKLKEQREWNYKQVDQLENWAGHQTS</sequence>
<dbReference type="EnsemblMetazoa" id="HelroT160513">
    <property type="protein sequence ID" value="HelroP160513"/>
    <property type="gene ID" value="HelroG160513"/>
</dbReference>
<dbReference type="GeneID" id="20198774"/>
<evidence type="ECO:0000313" key="4">
    <source>
        <dbReference type="Proteomes" id="UP000015101"/>
    </source>
</evidence>
<evidence type="ECO:0000313" key="3">
    <source>
        <dbReference type="EnsemblMetazoa" id="HelroP160513"/>
    </source>
</evidence>
<reference evidence="3" key="3">
    <citation type="submission" date="2015-06" db="UniProtKB">
        <authorList>
            <consortium name="EnsemblMetazoa"/>
        </authorList>
    </citation>
    <scope>IDENTIFICATION</scope>
</reference>